<dbReference type="AlphaFoldDB" id="A0A7K0KD05"/>
<keyword evidence="2 10" id="KW-0813">Transport</keyword>
<keyword evidence="3 10" id="KW-1134">Transmembrane beta strand</keyword>
<evidence type="ECO:0000256" key="4">
    <source>
        <dbReference type="ARBA" id="ARBA00022692"/>
    </source>
</evidence>
<proteinExistence type="inferred from homology"/>
<comment type="subcellular location">
    <subcellularLocation>
        <location evidence="1 10">Cell outer membrane</location>
        <topology evidence="1 10">Multi-pass membrane protein</topology>
    </subcellularLocation>
</comment>
<dbReference type="Pfam" id="PF07715">
    <property type="entry name" value="Plug"/>
    <property type="match status" value="1"/>
</dbReference>
<keyword evidence="8 15" id="KW-0675">Receptor</keyword>
<accession>A0A7K0KD05</accession>
<dbReference type="RefSeq" id="WP_154533390.1">
    <property type="nucleotide sequence ID" value="NZ_VUNG01000005.1"/>
</dbReference>
<keyword evidence="9 10" id="KW-0998">Cell outer membrane</keyword>
<evidence type="ECO:0000256" key="7">
    <source>
        <dbReference type="ARBA" id="ARBA00023136"/>
    </source>
</evidence>
<evidence type="ECO:0000259" key="14">
    <source>
        <dbReference type="Pfam" id="PF07715"/>
    </source>
</evidence>
<evidence type="ECO:0000256" key="8">
    <source>
        <dbReference type="ARBA" id="ARBA00023170"/>
    </source>
</evidence>
<dbReference type="EMBL" id="VUNG01000005">
    <property type="protein sequence ID" value="MST83811.1"/>
    <property type="molecule type" value="Genomic_DNA"/>
</dbReference>
<keyword evidence="6 11" id="KW-0798">TonB box</keyword>
<reference evidence="15 16" key="1">
    <citation type="submission" date="2019-08" db="EMBL/GenBank/DDBJ databases">
        <title>In-depth cultivation of the pig gut microbiome towards novel bacterial diversity and tailored functional studies.</title>
        <authorList>
            <person name="Wylensek D."/>
            <person name="Hitch T.C.A."/>
            <person name="Clavel T."/>
        </authorList>
    </citation>
    <scope>NUCLEOTIDE SEQUENCE [LARGE SCALE GENOMIC DNA]</scope>
    <source>
        <strain evidence="15 16">LKV-178-WT-2A</strain>
    </source>
</reference>
<dbReference type="InterPro" id="IPR000531">
    <property type="entry name" value="Beta-barrel_TonB"/>
</dbReference>
<dbReference type="Gene3D" id="2.170.130.10">
    <property type="entry name" value="TonB-dependent receptor, plug domain"/>
    <property type="match status" value="1"/>
</dbReference>
<feature type="domain" description="TonB-dependent receptor plug" evidence="14">
    <location>
        <begin position="69"/>
        <end position="166"/>
    </location>
</feature>
<dbReference type="GO" id="GO:0009279">
    <property type="term" value="C:cell outer membrane"/>
    <property type="evidence" value="ECO:0007669"/>
    <property type="project" value="UniProtKB-SubCell"/>
</dbReference>
<evidence type="ECO:0000256" key="1">
    <source>
        <dbReference type="ARBA" id="ARBA00004571"/>
    </source>
</evidence>
<feature type="signal peptide" evidence="12">
    <location>
        <begin position="1"/>
        <end position="22"/>
    </location>
</feature>
<evidence type="ECO:0000256" key="9">
    <source>
        <dbReference type="ARBA" id="ARBA00023237"/>
    </source>
</evidence>
<comment type="caution">
    <text evidence="15">The sequence shown here is derived from an EMBL/GenBank/DDBJ whole genome shotgun (WGS) entry which is preliminary data.</text>
</comment>
<dbReference type="PROSITE" id="PS52016">
    <property type="entry name" value="TONB_DEPENDENT_REC_3"/>
    <property type="match status" value="1"/>
</dbReference>
<evidence type="ECO:0000256" key="12">
    <source>
        <dbReference type="SAM" id="SignalP"/>
    </source>
</evidence>
<dbReference type="InterPro" id="IPR036942">
    <property type="entry name" value="Beta-barrel_TonB_sf"/>
</dbReference>
<keyword evidence="7 10" id="KW-0472">Membrane</keyword>
<keyword evidence="16" id="KW-1185">Reference proteome</keyword>
<dbReference type="PANTHER" id="PTHR30069:SF29">
    <property type="entry name" value="HEMOGLOBIN AND HEMOGLOBIN-HAPTOGLOBIN-BINDING PROTEIN 1-RELATED"/>
    <property type="match status" value="1"/>
</dbReference>
<dbReference type="SUPFAM" id="SSF56935">
    <property type="entry name" value="Porins"/>
    <property type="match status" value="1"/>
</dbReference>
<evidence type="ECO:0000256" key="10">
    <source>
        <dbReference type="PROSITE-ProRule" id="PRU01360"/>
    </source>
</evidence>
<dbReference type="PANTHER" id="PTHR30069">
    <property type="entry name" value="TONB-DEPENDENT OUTER MEMBRANE RECEPTOR"/>
    <property type="match status" value="1"/>
</dbReference>
<evidence type="ECO:0000256" key="5">
    <source>
        <dbReference type="ARBA" id="ARBA00022729"/>
    </source>
</evidence>
<feature type="domain" description="TonB-dependent receptor-like beta-barrel" evidence="13">
    <location>
        <begin position="227"/>
        <end position="635"/>
    </location>
</feature>
<dbReference type="Proteomes" id="UP000438914">
    <property type="component" value="Unassembled WGS sequence"/>
</dbReference>
<dbReference type="InterPro" id="IPR039426">
    <property type="entry name" value="TonB-dep_rcpt-like"/>
</dbReference>
<dbReference type="Gene3D" id="2.40.170.20">
    <property type="entry name" value="TonB-dependent receptor, beta-barrel domain"/>
    <property type="match status" value="1"/>
</dbReference>
<evidence type="ECO:0000256" key="11">
    <source>
        <dbReference type="RuleBase" id="RU003357"/>
    </source>
</evidence>
<evidence type="ECO:0000256" key="3">
    <source>
        <dbReference type="ARBA" id="ARBA00022452"/>
    </source>
</evidence>
<keyword evidence="4 10" id="KW-0812">Transmembrane</keyword>
<evidence type="ECO:0000259" key="13">
    <source>
        <dbReference type="Pfam" id="PF00593"/>
    </source>
</evidence>
<sequence length="678" mass="75987">MNKNILLAGMMGMLAHPSFAQKAPVQNTDSTATSALDSVGIMPDQTLHEVQVVSRKPGMMRMKGAMNGQIISQDELFKAACCNLGESFTTNPSVDVSYNDAATGAKQIKLLGLSGKYVQMLTENLPNFRGAAIPYSLGYVPGTWMKSIQVSKGNASVKNGYEAMTGQINVEYLKPEDDENVHVNLYGNTMSRIEANADGNVHLAKGLSTEILGHYEDNLKEHDSNKDGFMDDPQTRQFNLQNRWYGKTGNYIFHGGLSLLDEKRESGQTNHEGVLSHQTEPLYRIDLNTHRYEGYMKHAFILDPSHGTNIAWMSSASMHEMDATYGRKDYDVNEKNVYSQLMFETNFTPEHNLAVGASLNHDYVGQTYLGQRLNEKENVVGGYAQYTYNLHERLVAMAGIRVDHSSEYGTFVTPRFHVKWQVNDLWSLRASAGKGYRTVHALAENNYLMASGRQLVIDKLDQESAWNYGLSTALNIPLGRQTLKVNAEYYYTRFGNQVVIDYDTDPTQIHIGNLHGKSYSHTFQIDATYDLFRGMTMTAAYRYNDVKTTYGGELLRQPLTNRYKGLLTASYKTPLGLWQFDATFALNGGGRLPKAYTLADGTSSWKESYPAYGQLNAQVTRTFRHFSVYVGGENLTGYKQKNPIIDAAHPWSSTFDPTLVWGPMQGARAYIGIRYNLK</sequence>
<protein>
    <submittedName>
        <fullName evidence="15">TonB-dependent receptor plug domain-containing protein</fullName>
    </submittedName>
</protein>
<evidence type="ECO:0000256" key="6">
    <source>
        <dbReference type="ARBA" id="ARBA00023077"/>
    </source>
</evidence>
<gene>
    <name evidence="15" type="ORF">FYJ73_03825</name>
</gene>
<dbReference type="GO" id="GO:0015344">
    <property type="term" value="F:siderophore uptake transmembrane transporter activity"/>
    <property type="evidence" value="ECO:0007669"/>
    <property type="project" value="TreeGrafter"/>
</dbReference>
<dbReference type="Pfam" id="PF00593">
    <property type="entry name" value="TonB_dep_Rec_b-barrel"/>
    <property type="match status" value="1"/>
</dbReference>
<keyword evidence="5 12" id="KW-0732">Signal</keyword>
<dbReference type="InterPro" id="IPR012910">
    <property type="entry name" value="Plug_dom"/>
</dbReference>
<evidence type="ECO:0000256" key="2">
    <source>
        <dbReference type="ARBA" id="ARBA00022448"/>
    </source>
</evidence>
<evidence type="ECO:0000313" key="15">
    <source>
        <dbReference type="EMBL" id="MST83811.1"/>
    </source>
</evidence>
<organism evidence="15 16">
    <name type="scientific">Hallella mizrahii</name>
    <dbReference type="NCBI Taxonomy" id="2606637"/>
    <lineage>
        <taxon>Bacteria</taxon>
        <taxon>Pseudomonadati</taxon>
        <taxon>Bacteroidota</taxon>
        <taxon>Bacteroidia</taxon>
        <taxon>Bacteroidales</taxon>
        <taxon>Prevotellaceae</taxon>
        <taxon>Hallella</taxon>
    </lineage>
</organism>
<dbReference type="GO" id="GO:0044718">
    <property type="term" value="P:siderophore transmembrane transport"/>
    <property type="evidence" value="ECO:0007669"/>
    <property type="project" value="TreeGrafter"/>
</dbReference>
<name>A0A7K0KD05_9BACT</name>
<comment type="similarity">
    <text evidence="10 11">Belongs to the TonB-dependent receptor family.</text>
</comment>
<dbReference type="InterPro" id="IPR037066">
    <property type="entry name" value="Plug_dom_sf"/>
</dbReference>
<evidence type="ECO:0000313" key="16">
    <source>
        <dbReference type="Proteomes" id="UP000438914"/>
    </source>
</evidence>
<feature type="chain" id="PRO_5029766681" evidence="12">
    <location>
        <begin position="23"/>
        <end position="678"/>
    </location>
</feature>